<reference evidence="5" key="1">
    <citation type="submission" date="2012-12" db="EMBL/GenBank/DDBJ databases">
        <authorList>
            <person name="Hellsten U."/>
            <person name="Grimwood J."/>
            <person name="Chapman J.A."/>
            <person name="Shapiro H."/>
            <person name="Aerts A."/>
            <person name="Otillar R.P."/>
            <person name="Terry A.Y."/>
            <person name="Boore J.L."/>
            <person name="Simakov O."/>
            <person name="Marletaz F."/>
            <person name="Cho S.-J."/>
            <person name="Edsinger-Gonzales E."/>
            <person name="Havlak P."/>
            <person name="Kuo D.-H."/>
            <person name="Larsson T."/>
            <person name="Lv J."/>
            <person name="Arendt D."/>
            <person name="Savage R."/>
            <person name="Osoegawa K."/>
            <person name="de Jong P."/>
            <person name="Lindberg D.R."/>
            <person name="Seaver E.C."/>
            <person name="Weisblat D.A."/>
            <person name="Putnam N.H."/>
            <person name="Grigoriev I.V."/>
            <person name="Rokhsar D.S."/>
        </authorList>
    </citation>
    <scope>NUCLEOTIDE SEQUENCE</scope>
</reference>
<dbReference type="HOGENOM" id="CLU_000680_29_4_1"/>
<dbReference type="GO" id="GO:0003824">
    <property type="term" value="F:catalytic activity"/>
    <property type="evidence" value="ECO:0007669"/>
    <property type="project" value="InterPro"/>
</dbReference>
<dbReference type="CTD" id="20201744"/>
<dbReference type="InParanoid" id="T1EYU4"/>
<feature type="domain" description="Endonuclease/exonuclease/phosphatase" evidence="2">
    <location>
        <begin position="225"/>
        <end position="425"/>
    </location>
</feature>
<gene>
    <name evidence="4" type="primary">20201744</name>
    <name evidence="3" type="ORF">HELRODRAFT_166978</name>
</gene>
<accession>T1EYU4</accession>
<proteinExistence type="predicted"/>
<dbReference type="Proteomes" id="UP000015101">
    <property type="component" value="Unassembled WGS sequence"/>
</dbReference>
<dbReference type="SUPFAM" id="SSF56219">
    <property type="entry name" value="DNase I-like"/>
    <property type="match status" value="1"/>
</dbReference>
<dbReference type="GeneID" id="20201744"/>
<dbReference type="PANTHER" id="PTHR33776:SF3">
    <property type="entry name" value="PHD-TYPE DOMAIN-CONTAINING PROTEIN"/>
    <property type="match status" value="1"/>
</dbReference>
<dbReference type="InterPro" id="IPR036691">
    <property type="entry name" value="Endo/exonu/phosph_ase_sf"/>
</dbReference>
<evidence type="ECO:0000313" key="3">
    <source>
        <dbReference type="EMBL" id="ESO11889.1"/>
    </source>
</evidence>
<reference evidence="4" key="3">
    <citation type="submission" date="2015-06" db="UniProtKB">
        <authorList>
            <consortium name="EnsemblMetazoa"/>
        </authorList>
    </citation>
    <scope>IDENTIFICATION</scope>
</reference>
<dbReference type="EnsemblMetazoa" id="HelroT166978">
    <property type="protein sequence ID" value="HelroP166978"/>
    <property type="gene ID" value="HelroG166978"/>
</dbReference>
<name>T1EYU4_HELRO</name>
<evidence type="ECO:0000256" key="1">
    <source>
        <dbReference type="SAM" id="Coils"/>
    </source>
</evidence>
<keyword evidence="5" id="KW-1185">Reference proteome</keyword>
<dbReference type="Gene3D" id="3.60.10.10">
    <property type="entry name" value="Endonuclease/exonuclease/phosphatase"/>
    <property type="match status" value="1"/>
</dbReference>
<evidence type="ECO:0000259" key="2">
    <source>
        <dbReference type="Pfam" id="PF03372"/>
    </source>
</evidence>
<dbReference type="Pfam" id="PF03372">
    <property type="entry name" value="Exo_endo_phos"/>
    <property type="match status" value="1"/>
</dbReference>
<dbReference type="KEGG" id="hro:HELRODRAFT_166978"/>
<organism evidence="4 5">
    <name type="scientific">Helobdella robusta</name>
    <name type="common">Californian leech</name>
    <dbReference type="NCBI Taxonomy" id="6412"/>
    <lineage>
        <taxon>Eukaryota</taxon>
        <taxon>Metazoa</taxon>
        <taxon>Spiralia</taxon>
        <taxon>Lophotrochozoa</taxon>
        <taxon>Annelida</taxon>
        <taxon>Clitellata</taxon>
        <taxon>Hirudinea</taxon>
        <taxon>Rhynchobdellida</taxon>
        <taxon>Glossiphoniidae</taxon>
        <taxon>Helobdella</taxon>
    </lineage>
</organism>
<dbReference type="PANTHER" id="PTHR33776">
    <property type="entry name" value="ENDO/EXONUCLEASE/PHOSPHATASE DOMAIN-CONTAINING PROTEIN"/>
    <property type="match status" value="1"/>
</dbReference>
<dbReference type="InterPro" id="IPR005135">
    <property type="entry name" value="Endo/exonuclease/phosphatase"/>
</dbReference>
<dbReference type="RefSeq" id="XP_009010377.1">
    <property type="nucleotide sequence ID" value="XM_009012129.1"/>
</dbReference>
<evidence type="ECO:0000313" key="4">
    <source>
        <dbReference type="EnsemblMetazoa" id="HelroP166978"/>
    </source>
</evidence>
<feature type="coiled-coil region" evidence="1">
    <location>
        <begin position="17"/>
        <end position="44"/>
    </location>
</feature>
<sequence>MNESMKSEINDIKVKLVAEDNNELRTLEKSRVELCDEMKNFNTELKSSWSEVVSREVKKNIDVINIEVKKNVDVINTEVKCLQKTLNESAEQKERENNMMIFRLKESDADKKHVLKILNHLSDGVITDKNVIKLIRICKRSEHVIRPILLKFDDLRLKDLLFKNIGKMKTIGDDLAQGRKDIAIIGGRLGAGSNISTLVFNNCNLKHKDNYGISNDFVIFGLLNIRSLVGKVDSIYELIYSGMDVLVLVETWHGLAGDVAVGLAKPPGFSFVDFVRPHDPAHGGLVIYFRSTFGCNKITLPVFTTFEAIAIKLKIEQYNFILLSIYRPGSAQISMSFFNELISVLEHITMMNSNIILMGDFNVHVERMDDPHTIRLLEIFDMFDLVNHVKGKTHSHGGTLDLIVSSRSFPVAEISIHPSEVYSDHGCIVAKITIPRSCGNFVKKLARSWKDLDEDQFKESILKSAIAGTC</sequence>
<dbReference type="AlphaFoldDB" id="T1EYU4"/>
<reference evidence="3 5" key="2">
    <citation type="journal article" date="2013" name="Nature">
        <title>Insights into bilaterian evolution from three spiralian genomes.</title>
        <authorList>
            <person name="Simakov O."/>
            <person name="Marletaz F."/>
            <person name="Cho S.J."/>
            <person name="Edsinger-Gonzales E."/>
            <person name="Havlak P."/>
            <person name="Hellsten U."/>
            <person name="Kuo D.H."/>
            <person name="Larsson T."/>
            <person name="Lv J."/>
            <person name="Arendt D."/>
            <person name="Savage R."/>
            <person name="Osoegawa K."/>
            <person name="de Jong P."/>
            <person name="Grimwood J."/>
            <person name="Chapman J.A."/>
            <person name="Shapiro H."/>
            <person name="Aerts A."/>
            <person name="Otillar R.P."/>
            <person name="Terry A.Y."/>
            <person name="Boore J.L."/>
            <person name="Grigoriev I.V."/>
            <person name="Lindberg D.R."/>
            <person name="Seaver E.C."/>
            <person name="Weisblat D.A."/>
            <person name="Putnam N.H."/>
            <person name="Rokhsar D.S."/>
        </authorList>
    </citation>
    <scope>NUCLEOTIDE SEQUENCE</scope>
</reference>
<protein>
    <recommendedName>
        <fullName evidence="2">Endonuclease/exonuclease/phosphatase domain-containing protein</fullName>
    </recommendedName>
</protein>
<dbReference type="EMBL" id="KB095812">
    <property type="protein sequence ID" value="ESO11889.1"/>
    <property type="molecule type" value="Genomic_DNA"/>
</dbReference>
<dbReference type="EMBL" id="AMQM01002617">
    <property type="status" value="NOT_ANNOTATED_CDS"/>
    <property type="molecule type" value="Genomic_DNA"/>
</dbReference>
<keyword evidence="1" id="KW-0175">Coiled coil</keyword>
<dbReference type="OrthoDB" id="10072198at2759"/>
<evidence type="ECO:0000313" key="5">
    <source>
        <dbReference type="Proteomes" id="UP000015101"/>
    </source>
</evidence>